<dbReference type="EMBL" id="ML769442">
    <property type="protein sequence ID" value="KAE9401749.1"/>
    <property type="molecule type" value="Genomic_DNA"/>
</dbReference>
<gene>
    <name evidence="1" type="ORF">BT96DRAFT_991747</name>
</gene>
<evidence type="ECO:0000313" key="2">
    <source>
        <dbReference type="Proteomes" id="UP000799118"/>
    </source>
</evidence>
<dbReference type="AlphaFoldDB" id="A0A6A4HTJ7"/>
<keyword evidence="2" id="KW-1185">Reference proteome</keyword>
<evidence type="ECO:0000313" key="1">
    <source>
        <dbReference type="EMBL" id="KAE9401749.1"/>
    </source>
</evidence>
<reference evidence="1" key="1">
    <citation type="journal article" date="2019" name="Environ. Microbiol.">
        <title>Fungal ecological strategies reflected in gene transcription - a case study of two litter decomposers.</title>
        <authorList>
            <person name="Barbi F."/>
            <person name="Kohler A."/>
            <person name="Barry K."/>
            <person name="Baskaran P."/>
            <person name="Daum C."/>
            <person name="Fauchery L."/>
            <person name="Ihrmark K."/>
            <person name="Kuo A."/>
            <person name="LaButti K."/>
            <person name="Lipzen A."/>
            <person name="Morin E."/>
            <person name="Grigoriev I.V."/>
            <person name="Henrissat B."/>
            <person name="Lindahl B."/>
            <person name="Martin F."/>
        </authorList>
    </citation>
    <scope>NUCLEOTIDE SEQUENCE</scope>
    <source>
        <strain evidence="1">JB14</strain>
    </source>
</reference>
<organism evidence="1 2">
    <name type="scientific">Gymnopus androsaceus JB14</name>
    <dbReference type="NCBI Taxonomy" id="1447944"/>
    <lineage>
        <taxon>Eukaryota</taxon>
        <taxon>Fungi</taxon>
        <taxon>Dikarya</taxon>
        <taxon>Basidiomycota</taxon>
        <taxon>Agaricomycotina</taxon>
        <taxon>Agaricomycetes</taxon>
        <taxon>Agaricomycetidae</taxon>
        <taxon>Agaricales</taxon>
        <taxon>Marasmiineae</taxon>
        <taxon>Omphalotaceae</taxon>
        <taxon>Gymnopus</taxon>
    </lineage>
</organism>
<name>A0A6A4HTJ7_9AGAR</name>
<dbReference type="Proteomes" id="UP000799118">
    <property type="component" value="Unassembled WGS sequence"/>
</dbReference>
<accession>A0A6A4HTJ7</accession>
<sequence length="143" mass="16307">MTCTPSSYAFRKKLLDGMPTSIISEMIECGASPNLTTLSKMVKTVEHLEDNKALKIFYLKSKTSVEEPDDFRYKSNVKWQAQEEIVGHHWDGDNLVFHTEWNTDKSVEDPGKDPTAALDKYLEQHGVTNWQELPCNNSLELSN</sequence>
<protein>
    <submittedName>
        <fullName evidence="1">Uncharacterized protein</fullName>
    </submittedName>
</protein>
<proteinExistence type="predicted"/>